<dbReference type="GO" id="GO:0004930">
    <property type="term" value="F:G protein-coupled receptor activity"/>
    <property type="evidence" value="ECO:0007669"/>
    <property type="project" value="TreeGrafter"/>
</dbReference>
<feature type="region of interest" description="Disordered" evidence="5">
    <location>
        <begin position="534"/>
        <end position="554"/>
    </location>
</feature>
<feature type="domain" description="G protein-coupled receptor GPR1/2/3 C-terminal" evidence="8">
    <location>
        <begin position="406"/>
        <end position="480"/>
    </location>
</feature>
<dbReference type="Gene3D" id="1.20.1070.10">
    <property type="entry name" value="Rhodopsin 7-helix transmembrane proteins"/>
    <property type="match status" value="1"/>
</dbReference>
<feature type="region of interest" description="Disordered" evidence="5">
    <location>
        <begin position="214"/>
        <end position="234"/>
    </location>
</feature>
<feature type="transmembrane region" description="Helical" evidence="6">
    <location>
        <begin position="156"/>
        <end position="176"/>
    </location>
</feature>
<dbReference type="Pfam" id="PF11970">
    <property type="entry name" value="GPR_Gpa2_C"/>
    <property type="match status" value="1"/>
</dbReference>
<feature type="region of interest" description="Disordered" evidence="5">
    <location>
        <begin position="572"/>
        <end position="599"/>
    </location>
</feature>
<feature type="region of interest" description="Disordered" evidence="5">
    <location>
        <begin position="273"/>
        <end position="403"/>
    </location>
</feature>
<dbReference type="PANTHER" id="PTHR23112:SF37">
    <property type="entry name" value="G PROTEIN-COUPLED RECEPTOR GPR1"/>
    <property type="match status" value="1"/>
</dbReference>
<evidence type="ECO:0000259" key="8">
    <source>
        <dbReference type="Pfam" id="PF11970"/>
    </source>
</evidence>
<evidence type="ECO:0000256" key="2">
    <source>
        <dbReference type="ARBA" id="ARBA00022692"/>
    </source>
</evidence>
<feature type="transmembrane region" description="Helical" evidence="6">
    <location>
        <begin position="74"/>
        <end position="98"/>
    </location>
</feature>
<gene>
    <name evidence="9" type="ORF">QBC47DRAFT_425121</name>
</gene>
<comment type="caution">
    <text evidence="9">The sequence shown here is derived from an EMBL/GenBank/DDBJ whole genome shotgun (WGS) entry which is preliminary data.</text>
</comment>
<dbReference type="EMBL" id="MU839840">
    <property type="protein sequence ID" value="KAK1752257.1"/>
    <property type="molecule type" value="Genomic_DNA"/>
</dbReference>
<evidence type="ECO:0000256" key="6">
    <source>
        <dbReference type="SAM" id="Phobius"/>
    </source>
</evidence>
<evidence type="ECO:0000256" key="4">
    <source>
        <dbReference type="ARBA" id="ARBA00023136"/>
    </source>
</evidence>
<protein>
    <submittedName>
        <fullName evidence="9">G protein-coupled glucose receptor regulating Gpa2-domain-containing protein</fullName>
    </submittedName>
</protein>
<evidence type="ECO:0000313" key="9">
    <source>
        <dbReference type="EMBL" id="KAK1752257.1"/>
    </source>
</evidence>
<organism evidence="9 10">
    <name type="scientific">Echria macrotheca</name>
    <dbReference type="NCBI Taxonomy" id="438768"/>
    <lineage>
        <taxon>Eukaryota</taxon>
        <taxon>Fungi</taxon>
        <taxon>Dikarya</taxon>
        <taxon>Ascomycota</taxon>
        <taxon>Pezizomycotina</taxon>
        <taxon>Sordariomycetes</taxon>
        <taxon>Sordariomycetidae</taxon>
        <taxon>Sordariales</taxon>
        <taxon>Schizotheciaceae</taxon>
        <taxon>Echria</taxon>
    </lineage>
</organism>
<dbReference type="Pfam" id="PF11710">
    <property type="entry name" value="Git3"/>
    <property type="match status" value="1"/>
</dbReference>
<keyword evidence="10" id="KW-1185">Reference proteome</keyword>
<accession>A0AAJ0B8S2</accession>
<evidence type="ECO:0000259" key="7">
    <source>
        <dbReference type="Pfam" id="PF11710"/>
    </source>
</evidence>
<dbReference type="PANTHER" id="PTHR23112">
    <property type="entry name" value="G PROTEIN-COUPLED RECEPTOR 157-RELATED"/>
    <property type="match status" value="1"/>
</dbReference>
<reference evidence="9" key="1">
    <citation type="submission" date="2023-06" db="EMBL/GenBank/DDBJ databases">
        <title>Genome-scale phylogeny and comparative genomics of the fungal order Sordariales.</title>
        <authorList>
            <consortium name="Lawrence Berkeley National Laboratory"/>
            <person name="Hensen N."/>
            <person name="Bonometti L."/>
            <person name="Westerberg I."/>
            <person name="Brannstrom I.O."/>
            <person name="Guillou S."/>
            <person name="Cros-Aarteil S."/>
            <person name="Calhoun S."/>
            <person name="Haridas S."/>
            <person name="Kuo A."/>
            <person name="Mondo S."/>
            <person name="Pangilinan J."/>
            <person name="Riley R."/>
            <person name="Labutti K."/>
            <person name="Andreopoulos B."/>
            <person name="Lipzen A."/>
            <person name="Chen C."/>
            <person name="Yanf M."/>
            <person name="Daum C."/>
            <person name="Ng V."/>
            <person name="Clum A."/>
            <person name="Steindorff A."/>
            <person name="Ohm R."/>
            <person name="Martin F."/>
            <person name="Silar P."/>
            <person name="Natvig D."/>
            <person name="Lalanne C."/>
            <person name="Gautier V."/>
            <person name="Ament-Velasquez S.L."/>
            <person name="Kruys A."/>
            <person name="Hutchinson M.I."/>
            <person name="Powell A.J."/>
            <person name="Barry K."/>
            <person name="Miller A.N."/>
            <person name="Grigoriev I.V."/>
            <person name="Debuchy R."/>
            <person name="Gladieux P."/>
            <person name="Thoren M.H."/>
            <person name="Johannesson H."/>
        </authorList>
    </citation>
    <scope>NUCLEOTIDE SEQUENCE</scope>
    <source>
        <strain evidence="9">PSN4</strain>
    </source>
</reference>
<feature type="domain" description="Glucose receptor Git3-like N-terminal" evidence="7">
    <location>
        <begin position="2"/>
        <end position="182"/>
    </location>
</feature>
<feature type="transmembrane region" description="Helical" evidence="6">
    <location>
        <begin position="418"/>
        <end position="439"/>
    </location>
</feature>
<dbReference type="InterPro" id="IPR022596">
    <property type="entry name" value="GPR1/2/3_C"/>
</dbReference>
<dbReference type="AlphaFoldDB" id="A0AAJ0B8S2"/>
<feature type="transmembrane region" description="Helical" evidence="6">
    <location>
        <begin position="451"/>
        <end position="473"/>
    </location>
</feature>
<feature type="transmembrane region" description="Helical" evidence="6">
    <location>
        <begin position="35"/>
        <end position="54"/>
    </location>
</feature>
<feature type="transmembrane region" description="Helical" evidence="6">
    <location>
        <begin position="110"/>
        <end position="128"/>
    </location>
</feature>
<dbReference type="GO" id="GO:0005886">
    <property type="term" value="C:plasma membrane"/>
    <property type="evidence" value="ECO:0007669"/>
    <property type="project" value="TreeGrafter"/>
</dbReference>
<evidence type="ECO:0000256" key="5">
    <source>
        <dbReference type="SAM" id="MobiDB-lite"/>
    </source>
</evidence>
<feature type="compositionally biased region" description="Basic and acidic residues" evidence="5">
    <location>
        <begin position="534"/>
        <end position="544"/>
    </location>
</feature>
<evidence type="ECO:0000256" key="1">
    <source>
        <dbReference type="ARBA" id="ARBA00004141"/>
    </source>
</evidence>
<proteinExistence type="predicted"/>
<dbReference type="InterPro" id="IPR023041">
    <property type="entry name" value="Glucose_rcpt_Git3-like_N"/>
</dbReference>
<evidence type="ECO:0000256" key="3">
    <source>
        <dbReference type="ARBA" id="ARBA00022989"/>
    </source>
</evidence>
<feature type="compositionally biased region" description="Basic residues" evidence="5">
    <location>
        <begin position="584"/>
        <end position="599"/>
    </location>
</feature>
<evidence type="ECO:0000313" key="10">
    <source>
        <dbReference type="Proteomes" id="UP001239445"/>
    </source>
</evidence>
<sequence length="599" mass="66809">MILSLTFASISVAATVLTFYWFIKMRRSFRHDLIMLLIQSDCIKSAAFVIFPIVSLARGNVQSDSVFCQVSGFWLAVGIESSDIAVVLIALHSVMYIFRPRSGLYPYRRLAYSIYYLFPVLTASLAFIDGSGYENLGHYCYLRTDQGWRRMALSWIPRYVIGASIMIIYVFIYIYIRKRMDDYGRRSSGSLEQSRANRLGPALPKISYHGLLPSGSTSRQASTSGSGVAAKLRQKSSSSTSSVWAAGNNAAANSVQMHGISMDKQTADWNWAGFSQPRSSVDDPFPDDAVDPLAPDLSPVTPPAPDSKTSSGTSGQTFWRRPVSLGGPRQTGADHALPRRANVSLPNILTMLRTGPSPPGSPSGLTKPRSKIPSTRQQAPSVAVTASTSTPVPSSVLDDAPGAARANRDKIRRQLRSLFAYPLVYLIVWLFPFISHVMGYDDVVRPDDPSWLLILGIISLCVQGTVDCGLFTLRERPWRHAARADLGFWKALVRRFAVHWTEHTKEHSGRTREEMMVDGMLARERRDEEIVLERARRSSAEHGAGHGGITTKKETRQWWDVQEEAWYWEDDSLENDESGEDIRRRGRGRWRGGPRGSRA</sequence>
<dbReference type="SUPFAM" id="SSF81321">
    <property type="entry name" value="Family A G protein-coupled receptor-like"/>
    <property type="match status" value="1"/>
</dbReference>
<keyword evidence="9" id="KW-0675">Receptor</keyword>
<feature type="transmembrane region" description="Helical" evidence="6">
    <location>
        <begin position="6"/>
        <end position="23"/>
    </location>
</feature>
<dbReference type="Proteomes" id="UP001239445">
    <property type="component" value="Unassembled WGS sequence"/>
</dbReference>
<feature type="compositionally biased region" description="Low complexity" evidence="5">
    <location>
        <begin position="379"/>
        <end position="396"/>
    </location>
</feature>
<keyword evidence="4 6" id="KW-0472">Membrane</keyword>
<dbReference type="GO" id="GO:0007189">
    <property type="term" value="P:adenylate cyclase-activating G protein-coupled receptor signaling pathway"/>
    <property type="evidence" value="ECO:0007669"/>
    <property type="project" value="TreeGrafter"/>
</dbReference>
<feature type="compositionally biased region" description="Polar residues" evidence="5">
    <location>
        <begin position="214"/>
        <end position="226"/>
    </location>
</feature>
<name>A0AAJ0B8S2_9PEZI</name>
<keyword evidence="2 6" id="KW-0812">Transmembrane</keyword>
<feature type="compositionally biased region" description="Polar residues" evidence="5">
    <location>
        <begin position="307"/>
        <end position="317"/>
    </location>
</feature>
<comment type="subcellular location">
    <subcellularLocation>
        <location evidence="1">Membrane</location>
        <topology evidence="1">Multi-pass membrane protein</topology>
    </subcellularLocation>
</comment>
<keyword evidence="3 6" id="KW-1133">Transmembrane helix</keyword>